<dbReference type="InterPro" id="IPR044539">
    <property type="entry name" value="Pch2-like"/>
</dbReference>
<dbReference type="GO" id="GO:0007131">
    <property type="term" value="P:reciprocal meiotic recombination"/>
    <property type="evidence" value="ECO:0007669"/>
    <property type="project" value="TreeGrafter"/>
</dbReference>
<keyword evidence="4" id="KW-0469">Meiosis</keyword>
<proteinExistence type="inferred from homology"/>
<dbReference type="OrthoDB" id="10042665at2759"/>
<dbReference type="SUPFAM" id="SSF52540">
    <property type="entry name" value="P-loop containing nucleoside triphosphate hydrolases"/>
    <property type="match status" value="1"/>
</dbReference>
<dbReference type="PANTHER" id="PTHR45991:SF1">
    <property type="entry name" value="PACHYTENE CHECKPOINT PROTEIN 2 HOMOLOG"/>
    <property type="match status" value="1"/>
</dbReference>
<dbReference type="GO" id="GO:0016887">
    <property type="term" value="F:ATP hydrolysis activity"/>
    <property type="evidence" value="ECO:0007669"/>
    <property type="project" value="InterPro"/>
</dbReference>
<protein>
    <submittedName>
        <fullName evidence="8">ATPase-like protein</fullName>
    </submittedName>
</protein>
<evidence type="ECO:0000256" key="1">
    <source>
        <dbReference type="ARBA" id="ARBA00007271"/>
    </source>
</evidence>
<dbReference type="GO" id="GO:0005524">
    <property type="term" value="F:ATP binding"/>
    <property type="evidence" value="ECO:0007669"/>
    <property type="project" value="UniProtKB-KW"/>
</dbReference>
<evidence type="ECO:0000256" key="3">
    <source>
        <dbReference type="ARBA" id="ARBA00022840"/>
    </source>
</evidence>
<dbReference type="InterPro" id="IPR001270">
    <property type="entry name" value="ClpA/B"/>
</dbReference>
<sequence>MMQRQSSSSPFPPEGESPRHLVVIEVRTTADSAAWPELSCLIRSYVRVQASRRLAAGHLPPFLPGGTISLADAPPLLRDDVVLVRVCDISFPTGCSWTNMEQVHFCMRLYRLHGETLCKPLSSAASASATQVSLPPWCTADIMRSGGDDGESTSTFTVTPLPHVSLEGQWESLYYGESETASIEFKRDIVSYVDTAMRFTIAGVNTNFVTWNRFVLFHGPPGTGKTSLCRALAQKLAIRLTSSVYARACLLEINAHSLFSRWFSESGKRVLQLFEQVHRIADDKACLVCCLMDEVESLAAARTSAMKGNEPSDSIRVVNALLTQMDRLQGCKNIIVLATTNLTAAIDAALLDRADKRVYVGPPGVQARFLMLYASVQELVDKRLVAAPQWGTSVLPDEPNGFSAADGHCQAEGQTAHQGNEGAHCSFDSRLLDSGSSGGTAVSAHMRNEELTALHDVSRLFHKPLQQTMPPSTSGETVPAPQPAHLQSPLHCRSGTAYTVSELLQHVAEVCVGLNGRTLKKLPFLAYGACMCDSYSSGCSGRESAWQGVESGGVDAPLPLRDYLESLFKVAQKATAMTALDGSDSS</sequence>
<dbReference type="Pfam" id="PF23242">
    <property type="entry name" value="AAA_lid_TRIP13_C"/>
    <property type="match status" value="1"/>
</dbReference>
<dbReference type="GO" id="GO:0051598">
    <property type="term" value="P:meiotic recombination checkpoint signaling"/>
    <property type="evidence" value="ECO:0007669"/>
    <property type="project" value="TreeGrafter"/>
</dbReference>
<dbReference type="PROSITE" id="PS00674">
    <property type="entry name" value="AAA"/>
    <property type="match status" value="1"/>
</dbReference>
<dbReference type="InterPro" id="IPR003593">
    <property type="entry name" value="AAA+_ATPase"/>
</dbReference>
<keyword evidence="2 5" id="KW-0547">Nucleotide-binding</keyword>
<reference evidence="8" key="1">
    <citation type="submission" date="2019-11" db="EMBL/GenBank/DDBJ databases">
        <title>Leishmania tarentolae CDS.</title>
        <authorList>
            <person name="Goto Y."/>
            <person name="Yamagishi J."/>
        </authorList>
    </citation>
    <scope>NUCLEOTIDE SEQUENCE [LARGE SCALE GENOMIC DNA]</scope>
    <source>
        <strain evidence="8">Parrot Tar II</strain>
    </source>
</reference>
<dbReference type="InterPro" id="IPR058249">
    <property type="entry name" value="Pch2_C"/>
</dbReference>
<dbReference type="GO" id="GO:0005694">
    <property type="term" value="C:chromosome"/>
    <property type="evidence" value="ECO:0007669"/>
    <property type="project" value="TreeGrafter"/>
</dbReference>
<dbReference type="VEuPathDB" id="TriTrypDB:LtaPh_2818400"/>
<feature type="region of interest" description="Disordered" evidence="6">
    <location>
        <begin position="397"/>
        <end position="422"/>
    </location>
</feature>
<name>A0A640KKU2_LEITA</name>
<dbReference type="InterPro" id="IPR003959">
    <property type="entry name" value="ATPase_AAA_core"/>
</dbReference>
<dbReference type="AlphaFoldDB" id="A0A640KKU2"/>
<evidence type="ECO:0000256" key="5">
    <source>
        <dbReference type="RuleBase" id="RU003651"/>
    </source>
</evidence>
<evidence type="ECO:0000256" key="4">
    <source>
        <dbReference type="ARBA" id="ARBA00023254"/>
    </source>
</evidence>
<keyword evidence="9" id="KW-1185">Reference proteome</keyword>
<feature type="domain" description="AAA+ ATPase" evidence="7">
    <location>
        <begin position="211"/>
        <end position="364"/>
    </location>
</feature>
<comment type="caution">
    <text evidence="8">The sequence shown here is derived from an EMBL/GenBank/DDBJ whole genome shotgun (WGS) entry which is preliminary data.</text>
</comment>
<dbReference type="InterPro" id="IPR027417">
    <property type="entry name" value="P-loop_NTPase"/>
</dbReference>
<dbReference type="FunFam" id="3.40.50.300:FF:001527">
    <property type="entry name" value="AAA family ATPase"/>
    <property type="match status" value="1"/>
</dbReference>
<dbReference type="EMBL" id="BLBS01000039">
    <property type="protein sequence ID" value="GET90102.1"/>
    <property type="molecule type" value="Genomic_DNA"/>
</dbReference>
<dbReference type="Gene3D" id="3.40.50.300">
    <property type="entry name" value="P-loop containing nucleotide triphosphate hydrolases"/>
    <property type="match status" value="1"/>
</dbReference>
<dbReference type="PRINTS" id="PR00300">
    <property type="entry name" value="CLPPROTEASEA"/>
</dbReference>
<evidence type="ECO:0000256" key="6">
    <source>
        <dbReference type="SAM" id="MobiDB-lite"/>
    </source>
</evidence>
<evidence type="ECO:0000256" key="2">
    <source>
        <dbReference type="ARBA" id="ARBA00022741"/>
    </source>
</evidence>
<evidence type="ECO:0000259" key="7">
    <source>
        <dbReference type="SMART" id="SM00382"/>
    </source>
</evidence>
<dbReference type="Proteomes" id="UP000419144">
    <property type="component" value="Unassembled WGS sequence"/>
</dbReference>
<feature type="compositionally biased region" description="Polar residues" evidence="6">
    <location>
        <begin position="465"/>
        <end position="476"/>
    </location>
</feature>
<dbReference type="PANTHER" id="PTHR45991">
    <property type="entry name" value="PACHYTENE CHECKPOINT PROTEIN 2"/>
    <property type="match status" value="1"/>
</dbReference>
<evidence type="ECO:0000313" key="9">
    <source>
        <dbReference type="Proteomes" id="UP000419144"/>
    </source>
</evidence>
<comment type="similarity">
    <text evidence="1">Belongs to the AAA ATPase family. PCH2 subfamily.</text>
</comment>
<dbReference type="SMART" id="SM00382">
    <property type="entry name" value="AAA"/>
    <property type="match status" value="1"/>
</dbReference>
<dbReference type="InterPro" id="IPR003960">
    <property type="entry name" value="ATPase_AAA_CS"/>
</dbReference>
<gene>
    <name evidence="8" type="ORF">LtaPh_2818400</name>
</gene>
<dbReference type="Pfam" id="PF00004">
    <property type="entry name" value="AAA"/>
    <property type="match status" value="1"/>
</dbReference>
<dbReference type="GO" id="GO:0005634">
    <property type="term" value="C:nucleus"/>
    <property type="evidence" value="ECO:0007669"/>
    <property type="project" value="TreeGrafter"/>
</dbReference>
<keyword evidence="3 5" id="KW-0067">ATP-binding</keyword>
<accession>A0A640KKU2</accession>
<feature type="region of interest" description="Disordered" evidence="6">
    <location>
        <begin position="465"/>
        <end position="488"/>
    </location>
</feature>
<organism evidence="8 9">
    <name type="scientific">Leishmania tarentolae</name>
    <name type="common">Sauroleishmania tarentolae</name>
    <dbReference type="NCBI Taxonomy" id="5689"/>
    <lineage>
        <taxon>Eukaryota</taxon>
        <taxon>Discoba</taxon>
        <taxon>Euglenozoa</taxon>
        <taxon>Kinetoplastea</taxon>
        <taxon>Metakinetoplastina</taxon>
        <taxon>Trypanosomatida</taxon>
        <taxon>Trypanosomatidae</taxon>
        <taxon>Leishmaniinae</taxon>
        <taxon>Leishmania</taxon>
        <taxon>lizard Leishmania</taxon>
    </lineage>
</organism>
<evidence type="ECO:0000313" key="8">
    <source>
        <dbReference type="EMBL" id="GET90102.1"/>
    </source>
</evidence>